<feature type="compositionally biased region" description="Low complexity" evidence="1">
    <location>
        <begin position="75"/>
        <end position="85"/>
    </location>
</feature>
<gene>
    <name evidence="2" type="ORF">LGLO00237_LOCUS18840</name>
</gene>
<reference evidence="2" key="1">
    <citation type="submission" date="2021-01" db="EMBL/GenBank/DDBJ databases">
        <authorList>
            <person name="Corre E."/>
            <person name="Pelletier E."/>
            <person name="Niang G."/>
            <person name="Scheremetjew M."/>
            <person name="Finn R."/>
            <person name="Kale V."/>
            <person name="Holt S."/>
            <person name="Cochrane G."/>
            <person name="Meng A."/>
            <person name="Brown T."/>
            <person name="Cohen L."/>
        </authorList>
    </citation>
    <scope>NUCLEOTIDE SEQUENCE</scope>
    <source>
        <strain evidence="2">CCCM811</strain>
    </source>
</reference>
<feature type="region of interest" description="Disordered" evidence="1">
    <location>
        <begin position="63"/>
        <end position="111"/>
    </location>
</feature>
<accession>A0A7S3YZU4</accession>
<feature type="compositionally biased region" description="Gly residues" evidence="1">
    <location>
        <begin position="63"/>
        <end position="74"/>
    </location>
</feature>
<name>A0A7S3YZU4_9EUKA</name>
<protein>
    <submittedName>
        <fullName evidence="2">Uncharacterized protein</fullName>
    </submittedName>
</protein>
<organism evidence="2">
    <name type="scientific">Lotharella globosa</name>
    <dbReference type="NCBI Taxonomy" id="91324"/>
    <lineage>
        <taxon>Eukaryota</taxon>
        <taxon>Sar</taxon>
        <taxon>Rhizaria</taxon>
        <taxon>Cercozoa</taxon>
        <taxon>Chlorarachniophyceae</taxon>
        <taxon>Lotharella</taxon>
    </lineage>
</organism>
<sequence>MNKDIRERLVRLSGIGTYPQVFVRSGNPGDEAGFVFMGDFHKVFEMNELGRIHRVFKGCARAGGAGSGVSGGSPGASSSSSLANGGNKGGGDGLLGKEATSKARRSATSVP</sequence>
<dbReference type="EMBL" id="HBIV01026270">
    <property type="protein sequence ID" value="CAE0667219.1"/>
    <property type="molecule type" value="Transcribed_RNA"/>
</dbReference>
<dbReference type="AlphaFoldDB" id="A0A7S3YZU4"/>
<evidence type="ECO:0000313" key="2">
    <source>
        <dbReference type="EMBL" id="CAE0667219.1"/>
    </source>
</evidence>
<proteinExistence type="predicted"/>
<evidence type="ECO:0000256" key="1">
    <source>
        <dbReference type="SAM" id="MobiDB-lite"/>
    </source>
</evidence>